<organism evidence="3">
    <name type="scientific">Echinostoma caproni</name>
    <dbReference type="NCBI Taxonomy" id="27848"/>
    <lineage>
        <taxon>Eukaryota</taxon>
        <taxon>Metazoa</taxon>
        <taxon>Spiralia</taxon>
        <taxon>Lophotrochozoa</taxon>
        <taxon>Platyhelminthes</taxon>
        <taxon>Trematoda</taxon>
        <taxon>Digenea</taxon>
        <taxon>Plagiorchiida</taxon>
        <taxon>Echinostomata</taxon>
        <taxon>Echinostomatoidea</taxon>
        <taxon>Echinostomatidae</taxon>
        <taxon>Echinostoma</taxon>
    </lineage>
</organism>
<name>A0A183AJ82_9TREM</name>
<sequence>MVILKCLHLVKKAWTSVHPHVLINAFIKVGFKSTLNQPMIQTPENSRDLIEDFAHYVFIDECLSGEVACLEFHDEELDELFSNPAKRRKEEDEYGAFNALQSQKHWTNRSCLPWLMLEFRVHYWSAQLI</sequence>
<evidence type="ECO:0000313" key="3">
    <source>
        <dbReference type="WBParaSite" id="ECPE_0000703101-mRNA-1"/>
    </source>
</evidence>
<dbReference type="EMBL" id="UZAN01044062">
    <property type="protein sequence ID" value="VDP79945.1"/>
    <property type="molecule type" value="Genomic_DNA"/>
</dbReference>
<gene>
    <name evidence="1" type="ORF">ECPE_LOCUS7017</name>
</gene>
<accession>A0A183AJ82</accession>
<proteinExistence type="predicted"/>
<evidence type="ECO:0000313" key="2">
    <source>
        <dbReference type="Proteomes" id="UP000272942"/>
    </source>
</evidence>
<keyword evidence="2" id="KW-1185">Reference proteome</keyword>
<dbReference type="Proteomes" id="UP000272942">
    <property type="component" value="Unassembled WGS sequence"/>
</dbReference>
<dbReference type="AlphaFoldDB" id="A0A183AJ82"/>
<dbReference type="WBParaSite" id="ECPE_0000703101-mRNA-1">
    <property type="protein sequence ID" value="ECPE_0000703101-mRNA-1"/>
    <property type="gene ID" value="ECPE_0000703101"/>
</dbReference>
<reference evidence="3" key="1">
    <citation type="submission" date="2016-06" db="UniProtKB">
        <authorList>
            <consortium name="WormBaseParasite"/>
        </authorList>
    </citation>
    <scope>IDENTIFICATION</scope>
</reference>
<evidence type="ECO:0000313" key="1">
    <source>
        <dbReference type="EMBL" id="VDP79945.1"/>
    </source>
</evidence>
<reference evidence="1 2" key="2">
    <citation type="submission" date="2018-11" db="EMBL/GenBank/DDBJ databases">
        <authorList>
            <consortium name="Pathogen Informatics"/>
        </authorList>
    </citation>
    <scope>NUCLEOTIDE SEQUENCE [LARGE SCALE GENOMIC DNA]</scope>
    <source>
        <strain evidence="1 2">Egypt</strain>
    </source>
</reference>
<protein>
    <submittedName>
        <fullName evidence="3">DDE-1 domain-containing protein</fullName>
    </submittedName>
</protein>